<reference evidence="2" key="1">
    <citation type="submission" date="2020-07" db="EMBL/GenBank/DDBJ databases">
        <title>The High-quality genome of the commercially important snow crab, Chionoecetes opilio.</title>
        <authorList>
            <person name="Jeong J.-H."/>
            <person name="Ryu S."/>
        </authorList>
    </citation>
    <scope>NUCLEOTIDE SEQUENCE</scope>
    <source>
        <strain evidence="2">MADBK_172401_WGS</strain>
        <tissue evidence="2">Digestive gland</tissue>
    </source>
</reference>
<dbReference type="EMBL" id="JACEEZ010023870">
    <property type="protein sequence ID" value="KAG0710817.1"/>
    <property type="molecule type" value="Genomic_DNA"/>
</dbReference>
<keyword evidence="3" id="KW-1185">Reference proteome</keyword>
<evidence type="ECO:0000313" key="2">
    <source>
        <dbReference type="EMBL" id="KAG0710817.1"/>
    </source>
</evidence>
<feature type="region of interest" description="Disordered" evidence="1">
    <location>
        <begin position="1"/>
        <end position="24"/>
    </location>
</feature>
<organism evidence="2 3">
    <name type="scientific">Chionoecetes opilio</name>
    <name type="common">Atlantic snow crab</name>
    <name type="synonym">Cancer opilio</name>
    <dbReference type="NCBI Taxonomy" id="41210"/>
    <lineage>
        <taxon>Eukaryota</taxon>
        <taxon>Metazoa</taxon>
        <taxon>Ecdysozoa</taxon>
        <taxon>Arthropoda</taxon>
        <taxon>Crustacea</taxon>
        <taxon>Multicrustacea</taxon>
        <taxon>Malacostraca</taxon>
        <taxon>Eumalacostraca</taxon>
        <taxon>Eucarida</taxon>
        <taxon>Decapoda</taxon>
        <taxon>Pleocyemata</taxon>
        <taxon>Brachyura</taxon>
        <taxon>Eubrachyura</taxon>
        <taxon>Majoidea</taxon>
        <taxon>Majidae</taxon>
        <taxon>Chionoecetes</taxon>
    </lineage>
</organism>
<name>A0A8J4XN99_CHIOP</name>
<gene>
    <name evidence="2" type="ORF">GWK47_022002</name>
</gene>
<feature type="compositionally biased region" description="Polar residues" evidence="1">
    <location>
        <begin position="1"/>
        <end position="15"/>
    </location>
</feature>
<dbReference type="Proteomes" id="UP000770661">
    <property type="component" value="Unassembled WGS sequence"/>
</dbReference>
<evidence type="ECO:0000313" key="3">
    <source>
        <dbReference type="Proteomes" id="UP000770661"/>
    </source>
</evidence>
<sequence>MKERWSSGSASTLQERSAVSSSATATVLGRVKHTGVSSDYKTTEKYTVPRHKTTRPQRSIQCRTTKLQDHREVYSAAPQNYKTTEKYTVPRHKLQDHREVYSAAPQTTRPQRSIQCRATNYKTTEKYTVPHHKLQDHREVYSAAPQNYKTTEKYTVPRHKLQDHREVYSAAPQNYKTTEKYTVPHHKTTRPQRSIQCRATNYKTTEKYTVPRHKLQDHREVYSAAPQTTRPQRSIQCRATKLQDHREVYSAAPQNYKTTEKYTVPRHKLQDHREVYSAAPQTTRPQRSIQCRATKLPHHQSPNPSKSVSNLLASINKEKTLITITQRRDTDLSDHNIITLTTSVSTNMQPRIPSAAQQAPNFSRMNFHSESVCWESLRRDLGEVKWDSLMKDCDPEVKYDILTTKCLEISEKYVPLRRSSNKTPPYKGNIPRDRKVLMRKRTKLRKKLKNTNNSEILTQTENKITIIEEKLKRSVKLEDDRKEIQAVACIKTNPKYFYKYAANKSVMRASVGPLTDSDGRTINEPKEIVEELLLQYKSVFSNP</sequence>
<evidence type="ECO:0000256" key="1">
    <source>
        <dbReference type="SAM" id="MobiDB-lite"/>
    </source>
</evidence>
<dbReference type="AlphaFoldDB" id="A0A8J4XN99"/>
<protein>
    <submittedName>
        <fullName evidence="2">Uncharacterized protein</fullName>
    </submittedName>
</protein>
<accession>A0A8J4XN99</accession>
<comment type="caution">
    <text evidence="2">The sequence shown here is derived from an EMBL/GenBank/DDBJ whole genome shotgun (WGS) entry which is preliminary data.</text>
</comment>
<proteinExistence type="predicted"/>